<evidence type="ECO:0000259" key="1">
    <source>
        <dbReference type="PROSITE" id="PS51671"/>
    </source>
</evidence>
<protein>
    <recommendedName>
        <fullName evidence="1">ACT domain-containing protein</fullName>
    </recommendedName>
</protein>
<dbReference type="Pfam" id="PF01842">
    <property type="entry name" value="ACT"/>
    <property type="match status" value="1"/>
</dbReference>
<reference evidence="3" key="1">
    <citation type="journal article" date="2019" name="Int. J. Syst. Evol. Microbiol.">
        <title>The Global Catalogue of Microorganisms (GCM) 10K type strain sequencing project: providing services to taxonomists for standard genome sequencing and annotation.</title>
        <authorList>
            <consortium name="The Broad Institute Genomics Platform"/>
            <consortium name="The Broad Institute Genome Sequencing Center for Infectious Disease"/>
            <person name="Wu L."/>
            <person name="Ma J."/>
        </authorList>
    </citation>
    <scope>NUCLEOTIDE SEQUENCE [LARGE SCALE GENOMIC DNA]</scope>
    <source>
        <strain evidence="3">NBRC 106348</strain>
    </source>
</reference>
<dbReference type="InterPro" id="IPR045865">
    <property type="entry name" value="ACT-like_dom_sf"/>
</dbReference>
<name>A0ABQ6I5B2_9MICO</name>
<organism evidence="2 3">
    <name type="scientific">Luteimicrobium album</name>
    <dbReference type="NCBI Taxonomy" id="1054550"/>
    <lineage>
        <taxon>Bacteria</taxon>
        <taxon>Bacillati</taxon>
        <taxon>Actinomycetota</taxon>
        <taxon>Actinomycetes</taxon>
        <taxon>Micrococcales</taxon>
        <taxon>Luteimicrobium</taxon>
    </lineage>
</organism>
<evidence type="ECO:0000313" key="2">
    <source>
        <dbReference type="EMBL" id="GMA24975.1"/>
    </source>
</evidence>
<dbReference type="CDD" id="cd04886">
    <property type="entry name" value="ACT_ThrD-II-like"/>
    <property type="match status" value="1"/>
</dbReference>
<dbReference type="PROSITE" id="PS51671">
    <property type="entry name" value="ACT"/>
    <property type="match status" value="1"/>
</dbReference>
<dbReference type="Gene3D" id="3.30.70.260">
    <property type="match status" value="1"/>
</dbReference>
<proteinExistence type="predicted"/>
<dbReference type="EMBL" id="BSUK01000001">
    <property type="protein sequence ID" value="GMA24975.1"/>
    <property type="molecule type" value="Genomic_DNA"/>
</dbReference>
<dbReference type="InterPro" id="IPR002912">
    <property type="entry name" value="ACT_dom"/>
</dbReference>
<evidence type="ECO:0000313" key="3">
    <source>
        <dbReference type="Proteomes" id="UP001157091"/>
    </source>
</evidence>
<sequence>MEGPVVAVLSGGNIDPLVLLRVIRHGMVAAGRYLKMRVMLDDRPGSLARLLGELAGLGGNIMHIDHTRTDVGLGLNDVWVPMQIETKGPEHCDDIVSRLREVGYRVVRD</sequence>
<dbReference type="SUPFAM" id="SSF55021">
    <property type="entry name" value="ACT-like"/>
    <property type="match status" value="1"/>
</dbReference>
<feature type="domain" description="ACT" evidence="1">
    <location>
        <begin position="35"/>
        <end position="109"/>
    </location>
</feature>
<dbReference type="InterPro" id="IPR044561">
    <property type="entry name" value="ACT_ThrD-II-like"/>
</dbReference>
<comment type="caution">
    <text evidence="2">The sequence shown here is derived from an EMBL/GenBank/DDBJ whole genome shotgun (WGS) entry which is preliminary data.</text>
</comment>
<gene>
    <name evidence="2" type="ORF">GCM10025864_27340</name>
</gene>
<keyword evidence="3" id="KW-1185">Reference proteome</keyword>
<accession>A0ABQ6I5B2</accession>
<dbReference type="Proteomes" id="UP001157091">
    <property type="component" value="Unassembled WGS sequence"/>
</dbReference>